<reference evidence="1 2" key="1">
    <citation type="journal article" date="2022" name="Hortic Res">
        <title>A haplotype resolved chromosomal level avocado genome allows analysis of novel avocado genes.</title>
        <authorList>
            <person name="Nath O."/>
            <person name="Fletcher S.J."/>
            <person name="Hayward A."/>
            <person name="Shaw L.M."/>
            <person name="Masouleh A.K."/>
            <person name="Furtado A."/>
            <person name="Henry R.J."/>
            <person name="Mitter N."/>
        </authorList>
    </citation>
    <scope>NUCLEOTIDE SEQUENCE [LARGE SCALE GENOMIC DNA]</scope>
    <source>
        <strain evidence="2">cv. Hass</strain>
    </source>
</reference>
<gene>
    <name evidence="1" type="ORF">MRB53_020872</name>
</gene>
<sequence>MVLLSLGEDYDNRLWLFCGSTEDHYSDPGVELPGRRQWESVTTGEEDPITYDVVFLYTRRGRLLDQVGECNARGVCSNRAILLAEYIQCCGVCERRRSCAAGAVNDDVQVLRVVQGCGGDGEE</sequence>
<keyword evidence="2" id="KW-1185">Reference proteome</keyword>
<name>A0ACC2L2L7_PERAE</name>
<dbReference type="Proteomes" id="UP001234297">
    <property type="component" value="Chromosome 6"/>
</dbReference>
<dbReference type="EMBL" id="CM056814">
    <property type="protein sequence ID" value="KAJ8627565.1"/>
    <property type="molecule type" value="Genomic_DNA"/>
</dbReference>
<comment type="caution">
    <text evidence="1">The sequence shown here is derived from an EMBL/GenBank/DDBJ whole genome shotgun (WGS) entry which is preliminary data.</text>
</comment>
<proteinExistence type="predicted"/>
<evidence type="ECO:0000313" key="2">
    <source>
        <dbReference type="Proteomes" id="UP001234297"/>
    </source>
</evidence>
<protein>
    <submittedName>
        <fullName evidence="1">Uncharacterized protein</fullName>
    </submittedName>
</protein>
<accession>A0ACC2L2L7</accession>
<evidence type="ECO:0000313" key="1">
    <source>
        <dbReference type="EMBL" id="KAJ8627565.1"/>
    </source>
</evidence>
<organism evidence="1 2">
    <name type="scientific">Persea americana</name>
    <name type="common">Avocado</name>
    <dbReference type="NCBI Taxonomy" id="3435"/>
    <lineage>
        <taxon>Eukaryota</taxon>
        <taxon>Viridiplantae</taxon>
        <taxon>Streptophyta</taxon>
        <taxon>Embryophyta</taxon>
        <taxon>Tracheophyta</taxon>
        <taxon>Spermatophyta</taxon>
        <taxon>Magnoliopsida</taxon>
        <taxon>Magnoliidae</taxon>
        <taxon>Laurales</taxon>
        <taxon>Lauraceae</taxon>
        <taxon>Persea</taxon>
    </lineage>
</organism>